<dbReference type="EC" id="2.7.7.65" evidence="1"/>
<dbReference type="InterPro" id="IPR029787">
    <property type="entry name" value="Nucleotide_cyclase"/>
</dbReference>
<evidence type="ECO:0000313" key="5">
    <source>
        <dbReference type="EMBL" id="PMS24387.1"/>
    </source>
</evidence>
<evidence type="ECO:0000256" key="3">
    <source>
        <dbReference type="SAM" id="Phobius"/>
    </source>
</evidence>
<feature type="transmembrane region" description="Helical" evidence="3">
    <location>
        <begin position="355"/>
        <end position="380"/>
    </location>
</feature>
<comment type="caution">
    <text evidence="5">The sequence shown here is derived from an EMBL/GenBank/DDBJ whole genome shotgun (WGS) entry which is preliminary data.</text>
</comment>
<dbReference type="InterPro" id="IPR050469">
    <property type="entry name" value="Diguanylate_Cyclase"/>
</dbReference>
<dbReference type="CDD" id="cd18773">
    <property type="entry name" value="PDC1_HK_sensor"/>
    <property type="match status" value="1"/>
</dbReference>
<dbReference type="PANTHER" id="PTHR45138:SF9">
    <property type="entry name" value="DIGUANYLATE CYCLASE DGCM-RELATED"/>
    <property type="match status" value="1"/>
</dbReference>
<feature type="domain" description="GGDEF" evidence="4">
    <location>
        <begin position="424"/>
        <end position="559"/>
    </location>
</feature>
<dbReference type="Proteomes" id="UP000235347">
    <property type="component" value="Unassembled WGS sequence"/>
</dbReference>
<keyword evidence="3" id="KW-0812">Transmembrane</keyword>
<protein>
    <recommendedName>
        <fullName evidence="1">diguanylate cyclase</fullName>
        <ecNumber evidence="1">2.7.7.65</ecNumber>
    </recommendedName>
</protein>
<dbReference type="GO" id="GO:0052621">
    <property type="term" value="F:diguanylate cyclase activity"/>
    <property type="evidence" value="ECO:0007669"/>
    <property type="project" value="UniProtKB-EC"/>
</dbReference>
<keyword evidence="6" id="KW-1185">Reference proteome</keyword>
<dbReference type="CDD" id="cd01949">
    <property type="entry name" value="GGDEF"/>
    <property type="match status" value="1"/>
</dbReference>
<dbReference type="NCBIfam" id="TIGR00254">
    <property type="entry name" value="GGDEF"/>
    <property type="match status" value="1"/>
</dbReference>
<accession>A0A2N7W4Q0</accession>
<keyword evidence="3" id="KW-1133">Transmembrane helix</keyword>
<dbReference type="GO" id="GO:1902201">
    <property type="term" value="P:negative regulation of bacterial-type flagellum-dependent cell motility"/>
    <property type="evidence" value="ECO:0007669"/>
    <property type="project" value="TreeGrafter"/>
</dbReference>
<name>A0A2N7W4Q0_9BURK</name>
<gene>
    <name evidence="5" type="ORF">C0Z19_14055</name>
</gene>
<organism evidence="5 6">
    <name type="scientific">Trinickia soli</name>
    <dbReference type="NCBI Taxonomy" id="380675"/>
    <lineage>
        <taxon>Bacteria</taxon>
        <taxon>Pseudomonadati</taxon>
        <taxon>Pseudomonadota</taxon>
        <taxon>Betaproteobacteria</taxon>
        <taxon>Burkholderiales</taxon>
        <taxon>Burkholderiaceae</taxon>
        <taxon>Trinickia</taxon>
    </lineage>
</organism>
<dbReference type="GO" id="GO:0005886">
    <property type="term" value="C:plasma membrane"/>
    <property type="evidence" value="ECO:0007669"/>
    <property type="project" value="TreeGrafter"/>
</dbReference>
<dbReference type="Pfam" id="PF00990">
    <property type="entry name" value="GGDEF"/>
    <property type="match status" value="1"/>
</dbReference>
<dbReference type="InterPro" id="IPR043128">
    <property type="entry name" value="Rev_trsase/Diguanyl_cyclase"/>
</dbReference>
<dbReference type="FunFam" id="3.30.70.270:FF:000001">
    <property type="entry name" value="Diguanylate cyclase domain protein"/>
    <property type="match status" value="1"/>
</dbReference>
<feature type="transmembrane region" description="Helical" evidence="3">
    <location>
        <begin position="80"/>
        <end position="101"/>
    </location>
</feature>
<evidence type="ECO:0000259" key="4">
    <source>
        <dbReference type="PROSITE" id="PS50887"/>
    </source>
</evidence>
<evidence type="ECO:0000256" key="1">
    <source>
        <dbReference type="ARBA" id="ARBA00012528"/>
    </source>
</evidence>
<dbReference type="SUPFAM" id="SSF55073">
    <property type="entry name" value="Nucleotide cyclase"/>
    <property type="match status" value="1"/>
</dbReference>
<comment type="catalytic activity">
    <reaction evidence="2">
        <text>2 GTP = 3',3'-c-di-GMP + 2 diphosphate</text>
        <dbReference type="Rhea" id="RHEA:24898"/>
        <dbReference type="ChEBI" id="CHEBI:33019"/>
        <dbReference type="ChEBI" id="CHEBI:37565"/>
        <dbReference type="ChEBI" id="CHEBI:58805"/>
        <dbReference type="EC" id="2.7.7.65"/>
    </reaction>
</comment>
<dbReference type="PANTHER" id="PTHR45138">
    <property type="entry name" value="REGULATORY COMPONENTS OF SENSORY TRANSDUCTION SYSTEM"/>
    <property type="match status" value="1"/>
</dbReference>
<evidence type="ECO:0000256" key="2">
    <source>
        <dbReference type="ARBA" id="ARBA00034247"/>
    </source>
</evidence>
<dbReference type="AlphaFoldDB" id="A0A2N7W4Q0"/>
<reference evidence="5 6" key="1">
    <citation type="submission" date="2018-01" db="EMBL/GenBank/DDBJ databases">
        <title>Whole genome analyses suggest that Burkholderia sensu lato contains two further novel genera in the rhizoxinica-symbiotica group Mycetohabitans gen. nov., and Trinickia gen. nov.: implications for the evolution of diazotrophy and nodulation in the Burkholderiaceae.</title>
        <authorList>
            <person name="Estrada-de los Santos P."/>
            <person name="Palmer M."/>
            <person name="Chavez-Ramirez B."/>
            <person name="Beukes C."/>
            <person name="Steenkamp E.T."/>
            <person name="Hirsch A.M."/>
            <person name="Manyaka P."/>
            <person name="Maluk M."/>
            <person name="Lafos M."/>
            <person name="Crook M."/>
            <person name="Gross E."/>
            <person name="Simon M.F."/>
            <person name="Bueno dos Reis Junior F."/>
            <person name="Poole P.S."/>
            <person name="Venter S.N."/>
            <person name="James E.K."/>
        </authorList>
    </citation>
    <scope>NUCLEOTIDE SEQUENCE [LARGE SCALE GENOMIC DNA]</scope>
    <source>
        <strain evidence="5 6">GP25-8</strain>
    </source>
</reference>
<keyword evidence="3" id="KW-0472">Membrane</keyword>
<dbReference type="CDD" id="cd12915">
    <property type="entry name" value="PDC2_DGC_like"/>
    <property type="match status" value="1"/>
</dbReference>
<dbReference type="Gene3D" id="3.30.450.20">
    <property type="entry name" value="PAS domain"/>
    <property type="match status" value="1"/>
</dbReference>
<dbReference type="Gene3D" id="3.30.70.270">
    <property type="match status" value="1"/>
</dbReference>
<dbReference type="PROSITE" id="PS50887">
    <property type="entry name" value="GGDEF"/>
    <property type="match status" value="1"/>
</dbReference>
<dbReference type="GO" id="GO:0043709">
    <property type="term" value="P:cell adhesion involved in single-species biofilm formation"/>
    <property type="evidence" value="ECO:0007669"/>
    <property type="project" value="TreeGrafter"/>
</dbReference>
<dbReference type="InterPro" id="IPR000160">
    <property type="entry name" value="GGDEF_dom"/>
</dbReference>
<sequence length="560" mass="59935">MPSCPISCFCRRAARAISCGKRSPRLPRGEPSAAFSIVTACGRPPHALRRYSRSAGTTMRGHQPSFPIQGIAPLQRGQHAALIGCVVIVLVMLSTGASTLFGGREDAQERAVARSSSALPAMERALTQVLHDYDRTLQRVAARADSIEAQRSGTPGRTLFGGLTPLPCLSSIVVRDEHGLLIADSAIGAGTMLRADAGPDRQPYLTPLRRDPGLGLYVGAEHRAGQSTMLMLSRRVDKRNGAFGGVVTGAVDAACLRRLLPDLPVGPHGQIALLQVSDRGVKPIPDFSGAVIGLDGGGTEPLGAMSASAKGAFSDDMPVQGERRLYFFKHLDGLPLMLAVSFAEDDVYRAWRAHAIGTAAFMLACTVIFLGLAGYLALLISRRNGIVVKLQQLARLDELTRLDNRRSFDDRLTTEWRRAARDRRPLSVLFVDIDHFKNYNDSYGHQAGDAALTAVARCIGANLRRPADFAARYGGEEFVVVLPDTDETGAHAVAQTLRRAVDELDVNCPGAGRHVTVSIGAATRAAHAEREPSALVKAADEALYLAKAAGRNTVFVAQLT</sequence>
<dbReference type="EMBL" id="PNYB01000010">
    <property type="protein sequence ID" value="PMS24387.1"/>
    <property type="molecule type" value="Genomic_DNA"/>
</dbReference>
<dbReference type="SMART" id="SM00267">
    <property type="entry name" value="GGDEF"/>
    <property type="match status" value="1"/>
</dbReference>
<proteinExistence type="predicted"/>
<evidence type="ECO:0000313" key="6">
    <source>
        <dbReference type="Proteomes" id="UP000235347"/>
    </source>
</evidence>